<dbReference type="EMBL" id="UINC01006357">
    <property type="protein sequence ID" value="SVA27043.1"/>
    <property type="molecule type" value="Genomic_DNA"/>
</dbReference>
<name>A0A381UJS7_9ZZZZ</name>
<protein>
    <recommendedName>
        <fullName evidence="1">3-keto-alpha-glucoside-1,2-lyase/3-keto-2-hydroxy-glucal hydratase domain-containing protein</fullName>
    </recommendedName>
</protein>
<gene>
    <name evidence="2" type="ORF">METZ01_LOCUS79897</name>
</gene>
<evidence type="ECO:0000313" key="2">
    <source>
        <dbReference type="EMBL" id="SVA27043.1"/>
    </source>
</evidence>
<organism evidence="2">
    <name type="scientific">marine metagenome</name>
    <dbReference type="NCBI Taxonomy" id="408172"/>
    <lineage>
        <taxon>unclassified sequences</taxon>
        <taxon>metagenomes</taxon>
        <taxon>ecological metagenomes</taxon>
    </lineage>
</organism>
<accession>A0A381UJS7</accession>
<sequence length="202" mass="22484">MADMNSKLLCGVIMLGLAGGVFAEPKLKPIFNGKNLSGWEVPKGNDEAGWYKAVDGVLKIQSGPQKKGSILWSKKKYRNFVMEFDFRFGEGIVDSGVHVRTQDQIQIGISGSLKRDMTCSPYIPGKGYPVEAKNIKKLLKAKDWNTMRIQAIGKEYTVWLQGEKVMTYKSDSAIKEGPVGIQLHGSRDMGIDYRKLKLAELP</sequence>
<dbReference type="Pfam" id="PF06439">
    <property type="entry name" value="3keto-disac_hyd"/>
    <property type="match status" value="1"/>
</dbReference>
<dbReference type="Gene3D" id="2.60.120.560">
    <property type="entry name" value="Exo-inulinase, domain 1"/>
    <property type="match status" value="1"/>
</dbReference>
<dbReference type="GO" id="GO:0016787">
    <property type="term" value="F:hydrolase activity"/>
    <property type="evidence" value="ECO:0007669"/>
    <property type="project" value="InterPro"/>
</dbReference>
<dbReference type="AlphaFoldDB" id="A0A381UJS7"/>
<feature type="domain" description="3-keto-alpha-glucoside-1,2-lyase/3-keto-2-hydroxy-glucal hydratase" evidence="1">
    <location>
        <begin position="28"/>
        <end position="198"/>
    </location>
</feature>
<proteinExistence type="predicted"/>
<evidence type="ECO:0000259" key="1">
    <source>
        <dbReference type="Pfam" id="PF06439"/>
    </source>
</evidence>
<dbReference type="InterPro" id="IPR010496">
    <property type="entry name" value="AL/BT2_dom"/>
</dbReference>
<reference evidence="2" key="1">
    <citation type="submission" date="2018-05" db="EMBL/GenBank/DDBJ databases">
        <authorList>
            <person name="Lanie J.A."/>
            <person name="Ng W.-L."/>
            <person name="Kazmierczak K.M."/>
            <person name="Andrzejewski T.M."/>
            <person name="Davidsen T.M."/>
            <person name="Wayne K.J."/>
            <person name="Tettelin H."/>
            <person name="Glass J.I."/>
            <person name="Rusch D."/>
            <person name="Podicherti R."/>
            <person name="Tsui H.-C.T."/>
            <person name="Winkler M.E."/>
        </authorList>
    </citation>
    <scope>NUCLEOTIDE SEQUENCE</scope>
</reference>